<name>A0A2A2ZJT3_MYCAV</name>
<dbReference type="OrthoDB" id="3541690at2"/>
<evidence type="ECO:0000313" key="3">
    <source>
        <dbReference type="Proteomes" id="UP000217768"/>
    </source>
</evidence>
<protein>
    <submittedName>
        <fullName evidence="2">Uncharacterized protein</fullName>
    </submittedName>
</protein>
<feature type="compositionally biased region" description="Low complexity" evidence="1">
    <location>
        <begin position="176"/>
        <end position="194"/>
    </location>
</feature>
<dbReference type="AlphaFoldDB" id="A0A2A2ZJT3"/>
<proteinExistence type="predicted"/>
<comment type="caution">
    <text evidence="2">The sequence shown here is derived from an EMBL/GenBank/DDBJ whole genome shotgun (WGS) entry which is preliminary data.</text>
</comment>
<dbReference type="EMBL" id="NSFD01000028">
    <property type="protein sequence ID" value="PBA26663.1"/>
    <property type="molecule type" value="Genomic_DNA"/>
</dbReference>
<evidence type="ECO:0000313" key="2">
    <source>
        <dbReference type="EMBL" id="PBA26663.1"/>
    </source>
</evidence>
<gene>
    <name evidence="2" type="ORF">CKJ66_11805</name>
</gene>
<organism evidence="2 3">
    <name type="scientific">Mycobacterium avium</name>
    <dbReference type="NCBI Taxonomy" id="1764"/>
    <lineage>
        <taxon>Bacteria</taxon>
        <taxon>Bacillati</taxon>
        <taxon>Actinomycetota</taxon>
        <taxon>Actinomycetes</taxon>
        <taxon>Mycobacteriales</taxon>
        <taxon>Mycobacteriaceae</taxon>
        <taxon>Mycobacterium</taxon>
        <taxon>Mycobacterium avium complex (MAC)</taxon>
    </lineage>
</organism>
<sequence>MADEDLDTLYWAPPQQFTAERARLAAAASARGDDAAAQRISAARKPTAAAWIVNRLALRHKDARQRLADLGERLRAAHAALDGARIRELSAEQHRLIDELTGAALRAADVRTPSAAVREDLTGTLQAAVADPQVRARLGRLTRPERWSGFGDLGDLADVGDAPSPEPEPANRKPARAAAQNRHAQRLHAAVAAAEDAKARADAELSEGRARRDAARQRRDAAARELRDAERELRGAEGDYDTAEKASRAAAETLQQARARLRQG</sequence>
<feature type="region of interest" description="Disordered" evidence="1">
    <location>
        <begin position="152"/>
        <end position="264"/>
    </location>
</feature>
<reference evidence="2 3" key="1">
    <citation type="submission" date="2017-08" db="EMBL/GenBank/DDBJ databases">
        <title>Phylogenetic analysis of Mycobacterium avium complex whole genomes.</title>
        <authorList>
            <person name="Caverly L.J."/>
            <person name="Spilker T."/>
            <person name="Lipuma J."/>
        </authorList>
    </citation>
    <scope>NUCLEOTIDE SEQUENCE [LARGE SCALE GENOMIC DNA]</scope>
    <source>
        <strain evidence="2 3">FLAC0165</strain>
    </source>
</reference>
<dbReference type="RefSeq" id="WP_033712086.1">
    <property type="nucleotide sequence ID" value="NZ_JAEKML010000013.1"/>
</dbReference>
<feature type="compositionally biased region" description="Basic and acidic residues" evidence="1">
    <location>
        <begin position="195"/>
        <end position="247"/>
    </location>
</feature>
<evidence type="ECO:0000256" key="1">
    <source>
        <dbReference type="SAM" id="MobiDB-lite"/>
    </source>
</evidence>
<dbReference type="Proteomes" id="UP000217768">
    <property type="component" value="Unassembled WGS sequence"/>
</dbReference>
<feature type="compositionally biased region" description="Low complexity" evidence="1">
    <location>
        <begin position="152"/>
        <end position="162"/>
    </location>
</feature>
<accession>A0A2A2ZJT3</accession>